<evidence type="ECO:0000256" key="1">
    <source>
        <dbReference type="SAM" id="MobiDB-lite"/>
    </source>
</evidence>
<feature type="compositionally biased region" description="Polar residues" evidence="1">
    <location>
        <begin position="364"/>
        <end position="388"/>
    </location>
</feature>
<dbReference type="Pfam" id="PF22910">
    <property type="entry name" value="EDR4-like_1st"/>
    <property type="match status" value="1"/>
</dbReference>
<dbReference type="EMBL" id="JBDFQZ010000003">
    <property type="protein sequence ID" value="KAK9741874.1"/>
    <property type="molecule type" value="Genomic_DNA"/>
</dbReference>
<feature type="region of interest" description="Disordered" evidence="1">
    <location>
        <begin position="1"/>
        <end position="23"/>
    </location>
</feature>
<dbReference type="EMBL" id="JBDFQZ010000003">
    <property type="protein sequence ID" value="KAK9741875.1"/>
    <property type="molecule type" value="Genomic_DNA"/>
</dbReference>
<feature type="region of interest" description="Disordered" evidence="1">
    <location>
        <begin position="803"/>
        <end position="850"/>
    </location>
</feature>
<dbReference type="EMBL" id="JBDFQZ010000003">
    <property type="protein sequence ID" value="KAK9741873.1"/>
    <property type="molecule type" value="Genomic_DNA"/>
</dbReference>
<dbReference type="PANTHER" id="PTHR31105:SF38">
    <property type="entry name" value="PROTEIN ENHANCED DISEASE RESISTANCE 4"/>
    <property type="match status" value="1"/>
</dbReference>
<accession>A0AAW1M082</accession>
<sequence length="888" mass="100358">MGRTELNGRSTSLQQEKAMTSGQHKKIRYVKCPKCSRILPEPEQIPLYTCGGCGTILRAKYYKKQTETVVPTLPTVNTVQSNDNGHASEVGKSSDSSQRSPDEHSSIQNGVTDEKAVDDCNSNQIGDDISAHHTSLSEESTAQDKEVEQLSPTEIGTREDGSDQDQCDGIAVEKQDDDQIVNVNYASETSTENEAKQVENDKQEQCEDIAIEKPEELRHENYKNQASTMIPSQLIETPMKLERVNVAEGSKISVNEANSLAEDKVVGVSKLGKDDKIRREQKSFIERIREKLASVTISNDSPKSTEVEDGNENSLPVAEASLDASASRSASAPSIANERIASDVVPQDADSELSLLDNVEETLVENSETFDNPAFNESEQNRHSSNAKTVDPLDTHEKGSDSVKEISRSPIKESLAYDGSVSSCDGNDDQVPGELEHLNSGNGVSGCVGAEENSTSQRRSGQLSDEREKQRSILEERESIRENEIRGSNRTRQHRDSVFPPRVPSHRKSSEIAFETGSSSSYVNDEPPSKWTRNHPYGYEEQEQFRRITYDQRRFMEGRRFRDAPWRENDVLPTYRNDEMFSGEFYEKQRYHGYSDGDVKRRAGNRFLSCNLPRTDYSGEVYGRGYQVHSGEVHDGRYLMKDHYMDRYPDPRQRSAQLPPGGRPRYREEPMTYMDPSRETRWDPYDDPYPTNPRRLYDFESYGLGHDRAYLSDDQRHGEWIMRRSYVKEKRQVAKRHFRPMAGGAPFITCHFCFKVLQLPEEFLVFKRRKIHMLKCGVCSNILKFSLENDSCLAPRLPFSNESEKTELDLPQDNSFGALGREKSNSRNAARVDESSDGGNNAASSSVESRQMKVTWHLPARTKSPLHQLLGYSSAEDLLAAHTVDDKE</sequence>
<evidence type="ECO:0008006" key="6">
    <source>
        <dbReference type="Google" id="ProtNLM"/>
    </source>
</evidence>
<feature type="compositionally biased region" description="Low complexity" evidence="1">
    <location>
        <begin position="837"/>
        <end position="846"/>
    </location>
</feature>
<feature type="region of interest" description="Disordered" evidence="1">
    <location>
        <begin position="73"/>
        <end position="166"/>
    </location>
</feature>
<organism evidence="4 5">
    <name type="scientific">Saponaria officinalis</name>
    <name type="common">Common soapwort</name>
    <name type="synonym">Lychnis saponaria</name>
    <dbReference type="NCBI Taxonomy" id="3572"/>
    <lineage>
        <taxon>Eukaryota</taxon>
        <taxon>Viridiplantae</taxon>
        <taxon>Streptophyta</taxon>
        <taxon>Embryophyta</taxon>
        <taxon>Tracheophyta</taxon>
        <taxon>Spermatophyta</taxon>
        <taxon>Magnoliopsida</taxon>
        <taxon>eudicotyledons</taxon>
        <taxon>Gunneridae</taxon>
        <taxon>Pentapetalae</taxon>
        <taxon>Caryophyllales</taxon>
        <taxon>Caryophyllaceae</taxon>
        <taxon>Caryophylleae</taxon>
        <taxon>Saponaria</taxon>
    </lineage>
</organism>
<evidence type="ECO:0000259" key="2">
    <source>
        <dbReference type="Pfam" id="PF11331"/>
    </source>
</evidence>
<dbReference type="InterPro" id="IPR055126">
    <property type="entry name" value="EDR4-like_N"/>
</dbReference>
<dbReference type="Pfam" id="PF11331">
    <property type="entry name" value="Zn_ribbon_12"/>
    <property type="match status" value="1"/>
</dbReference>
<feature type="region of interest" description="Disordered" evidence="1">
    <location>
        <begin position="295"/>
        <end position="347"/>
    </location>
</feature>
<feature type="compositionally biased region" description="Basic and acidic residues" evidence="1">
    <location>
        <begin position="391"/>
        <end position="411"/>
    </location>
</feature>
<feature type="compositionally biased region" description="Polar residues" evidence="1">
    <location>
        <begin position="7"/>
        <end position="22"/>
    </location>
</feature>
<feature type="region of interest" description="Disordered" evidence="1">
    <location>
        <begin position="649"/>
        <end position="670"/>
    </location>
</feature>
<feature type="compositionally biased region" description="Low complexity" evidence="1">
    <location>
        <begin position="318"/>
        <end position="336"/>
    </location>
</feature>
<dbReference type="GO" id="GO:1900150">
    <property type="term" value="P:regulation of defense response to fungus"/>
    <property type="evidence" value="ECO:0007669"/>
    <property type="project" value="InterPro"/>
</dbReference>
<keyword evidence="5" id="KW-1185">Reference proteome</keyword>
<feature type="domain" description="Enhanced disease resistance 4-like N-terminal" evidence="3">
    <location>
        <begin position="26"/>
        <end position="59"/>
    </location>
</feature>
<proteinExistence type="predicted"/>
<feature type="domain" description="Probable zinc-ribbon" evidence="2">
    <location>
        <begin position="742"/>
        <end position="787"/>
    </location>
</feature>
<dbReference type="InterPro" id="IPR021480">
    <property type="entry name" value="Zinc_ribbon_12"/>
</dbReference>
<evidence type="ECO:0000313" key="5">
    <source>
        <dbReference type="Proteomes" id="UP001443914"/>
    </source>
</evidence>
<name>A0AAW1M082_SAPOF</name>
<feature type="compositionally biased region" description="Polar residues" evidence="1">
    <location>
        <begin position="295"/>
        <end position="304"/>
    </location>
</feature>
<dbReference type="EMBL" id="JBDFQZ010000003">
    <property type="protein sequence ID" value="KAK9741869.1"/>
    <property type="molecule type" value="Genomic_DNA"/>
</dbReference>
<evidence type="ECO:0000259" key="3">
    <source>
        <dbReference type="Pfam" id="PF22910"/>
    </source>
</evidence>
<feature type="compositionally biased region" description="Basic and acidic residues" evidence="1">
    <location>
        <begin position="464"/>
        <end position="487"/>
    </location>
</feature>
<reference evidence="4 5" key="1">
    <citation type="submission" date="2024-03" db="EMBL/GenBank/DDBJ databases">
        <title>WGS assembly of Saponaria officinalis var. Norfolk2.</title>
        <authorList>
            <person name="Jenkins J."/>
            <person name="Shu S."/>
            <person name="Grimwood J."/>
            <person name="Barry K."/>
            <person name="Goodstein D."/>
            <person name="Schmutz J."/>
            <person name="Leebens-Mack J."/>
            <person name="Osbourn A."/>
        </authorList>
    </citation>
    <scope>NUCLEOTIDE SEQUENCE [LARGE SCALE GENOMIC DNA]</scope>
    <source>
        <strain evidence="5">cv. Norfolk2</strain>
        <strain evidence="4">JIC</strain>
        <tissue evidence="4">Leaf</tissue>
    </source>
</reference>
<dbReference type="EMBL" id="JBDFQZ010000003">
    <property type="protein sequence ID" value="KAK9741871.1"/>
    <property type="molecule type" value="Genomic_DNA"/>
</dbReference>
<feature type="compositionally biased region" description="Polar residues" evidence="1">
    <location>
        <begin position="452"/>
        <end position="463"/>
    </location>
</feature>
<dbReference type="Proteomes" id="UP001443914">
    <property type="component" value="Unassembled WGS sequence"/>
</dbReference>
<dbReference type="PANTHER" id="PTHR31105">
    <property type="entry name" value="EXTRA-LARGE G-PROTEIN-LIKE"/>
    <property type="match status" value="1"/>
</dbReference>
<evidence type="ECO:0000313" key="4">
    <source>
        <dbReference type="EMBL" id="KAK9741873.1"/>
    </source>
</evidence>
<protein>
    <recommendedName>
        <fullName evidence="6">Zinc-ribbon domain-containing protein</fullName>
    </recommendedName>
</protein>
<dbReference type="EMBL" id="JBDFQZ010000003">
    <property type="protein sequence ID" value="KAK9741872.1"/>
    <property type="molecule type" value="Genomic_DNA"/>
</dbReference>
<dbReference type="InterPro" id="IPR040244">
    <property type="entry name" value="EDR4-like"/>
</dbReference>
<gene>
    <name evidence="4" type="ORF">RND81_03G134800</name>
</gene>
<feature type="region of interest" description="Disordered" evidence="1">
    <location>
        <begin position="364"/>
        <end position="537"/>
    </location>
</feature>
<comment type="caution">
    <text evidence="4">The sequence shown here is derived from an EMBL/GenBank/DDBJ whole genome shotgun (WGS) entry which is preliminary data.</text>
</comment>
<feature type="compositionally biased region" description="Polar residues" evidence="1">
    <location>
        <begin position="80"/>
        <end position="99"/>
    </location>
</feature>
<feature type="compositionally biased region" description="Basic and acidic residues" evidence="1">
    <location>
        <begin position="820"/>
        <end position="834"/>
    </location>
</feature>
<dbReference type="EMBL" id="JBDFQZ010000003">
    <property type="protein sequence ID" value="KAK9741870.1"/>
    <property type="molecule type" value="Genomic_DNA"/>
</dbReference>
<dbReference type="AlphaFoldDB" id="A0AAW1M082"/>